<sequence>MKKILLSVVSLLTIQTAFGQTKQYTDGFFIVNEDWFGHSNGSVNFVNKDNTVDYNIYKTTNPTEELGVTTQYGTIYGDNFYLISKQGNRLVVADAKTLEQKATFGTIGGDGRTFVGVDAKKGYIGTSKGIYLFDIEKLQIGALVEGTDKVGQIAVMVRTSKYVFATSQNGGILVIDPIKNTIKQAVAGKFISLVQTKDGNIWGALDTKLVKIDPTTLQTTEVSIPTAKIANTWGFWNAGSYCAATQSNDIYFASGINIIKFDATTEKFDEAFAKVPGQDTTPKQTIYGAGLRIDPASDNLILTTVGAGWGANSEQNWAHTITNKGELINTVKLSAYYWFPALPVFQDNAAPKITDLEATYHINSATTIDLKDKVSDTDNLASAIVKELEIIENDDIAEVSINENDELVINPLKNGTAKIKVSFNSNGKVVEQLMTISTAVLGTNDLTKSAVNIYPNPVNNVLFIEVKEADKAEIYNITGTKITEKTLQKGKNQLEVSNLPKGVYIIKVNNSTFKIIKK</sequence>
<dbReference type="SUPFAM" id="SSF50969">
    <property type="entry name" value="YVTN repeat-like/Quinoprotein amine dehydrogenase"/>
    <property type="match status" value="1"/>
</dbReference>
<reference evidence="5" key="1">
    <citation type="submission" date="2016-10" db="EMBL/GenBank/DDBJ databases">
        <authorList>
            <person name="Varghese N."/>
            <person name="Submissions S."/>
        </authorList>
    </citation>
    <scope>NUCLEOTIDE SEQUENCE [LARGE SCALE GENOMIC DNA]</scope>
    <source>
        <strain evidence="5">XJ109</strain>
    </source>
</reference>
<evidence type="ECO:0000313" key="5">
    <source>
        <dbReference type="Proteomes" id="UP000199149"/>
    </source>
</evidence>
<feature type="chain" id="PRO_5011550100" evidence="2">
    <location>
        <begin position="20"/>
        <end position="518"/>
    </location>
</feature>
<protein>
    <submittedName>
        <fullName evidence="4">Por secretion system C-terminal sorting domain-containing protein</fullName>
    </submittedName>
</protein>
<dbReference type="InterPro" id="IPR031815">
    <property type="entry name" value="DUF5074"/>
</dbReference>
<keyword evidence="1 2" id="KW-0732">Signal</keyword>
<dbReference type="STRING" id="684065.SAMN05421738_1097"/>
<dbReference type="EMBL" id="FOUZ01000009">
    <property type="protein sequence ID" value="SFN24779.1"/>
    <property type="molecule type" value="Genomic_DNA"/>
</dbReference>
<dbReference type="Gene3D" id="2.130.10.10">
    <property type="entry name" value="YVTN repeat-like/Quinoprotein amine dehydrogenase"/>
    <property type="match status" value="1"/>
</dbReference>
<dbReference type="InterPro" id="IPR011044">
    <property type="entry name" value="Quino_amine_DH_bsu"/>
</dbReference>
<dbReference type="NCBIfam" id="TIGR04183">
    <property type="entry name" value="Por_Secre_tail"/>
    <property type="match status" value="1"/>
</dbReference>
<dbReference type="Proteomes" id="UP000199149">
    <property type="component" value="Unassembled WGS sequence"/>
</dbReference>
<evidence type="ECO:0000256" key="1">
    <source>
        <dbReference type="ARBA" id="ARBA00022729"/>
    </source>
</evidence>
<evidence type="ECO:0000259" key="3">
    <source>
        <dbReference type="Pfam" id="PF18962"/>
    </source>
</evidence>
<organism evidence="4 5">
    <name type="scientific">Algoriella xinjiangensis</name>
    <dbReference type="NCBI Taxonomy" id="684065"/>
    <lineage>
        <taxon>Bacteria</taxon>
        <taxon>Pseudomonadati</taxon>
        <taxon>Bacteroidota</taxon>
        <taxon>Flavobacteriia</taxon>
        <taxon>Flavobacteriales</taxon>
        <taxon>Weeksellaceae</taxon>
        <taxon>Algoriella</taxon>
    </lineage>
</organism>
<evidence type="ECO:0000313" key="4">
    <source>
        <dbReference type="EMBL" id="SFN24779.1"/>
    </source>
</evidence>
<dbReference type="Pfam" id="PF18962">
    <property type="entry name" value="Por_Secre_tail"/>
    <property type="match status" value="1"/>
</dbReference>
<keyword evidence="5" id="KW-1185">Reference proteome</keyword>
<dbReference type="InterPro" id="IPR015943">
    <property type="entry name" value="WD40/YVTN_repeat-like_dom_sf"/>
</dbReference>
<dbReference type="InterPro" id="IPR026444">
    <property type="entry name" value="Secre_tail"/>
</dbReference>
<name>A0A1I4XHK7_9FLAO</name>
<proteinExistence type="predicted"/>
<accession>A0A1I4XHK7</accession>
<gene>
    <name evidence="4" type="ORF">SAMN05421738_1097</name>
</gene>
<dbReference type="AlphaFoldDB" id="A0A1I4XHK7"/>
<evidence type="ECO:0000256" key="2">
    <source>
        <dbReference type="SAM" id="SignalP"/>
    </source>
</evidence>
<feature type="signal peptide" evidence="2">
    <location>
        <begin position="1"/>
        <end position="19"/>
    </location>
</feature>
<dbReference type="RefSeq" id="WP_245752115.1">
    <property type="nucleotide sequence ID" value="NZ_FOUZ01000009.1"/>
</dbReference>
<feature type="domain" description="Secretion system C-terminal sorting" evidence="3">
    <location>
        <begin position="453"/>
        <end position="518"/>
    </location>
</feature>
<dbReference type="Pfam" id="PF16819">
    <property type="entry name" value="DUF5074"/>
    <property type="match status" value="1"/>
</dbReference>